<reference evidence="1 2" key="1">
    <citation type="submission" date="2020-10" db="EMBL/GenBank/DDBJ databases">
        <title>Draft genome of Ramlibacter aquaticus LMG 30558.</title>
        <authorList>
            <person name="Props R."/>
        </authorList>
    </citation>
    <scope>NUCLEOTIDE SEQUENCE [LARGE SCALE GENOMIC DNA]</scope>
    <source>
        <strain evidence="1 2">LMG 30558</strain>
    </source>
</reference>
<dbReference type="EMBL" id="JADDOJ010000057">
    <property type="protein sequence ID" value="MBE7941632.1"/>
    <property type="molecule type" value="Genomic_DNA"/>
</dbReference>
<name>A0ABR9SHX0_9BURK</name>
<dbReference type="RefSeq" id="WP_193781168.1">
    <property type="nucleotide sequence ID" value="NZ_JADDOJ010000057.1"/>
</dbReference>
<sequence>MFNIGVQVGSRYILVVLSGEAGALEIQSMNVFVADLLTRTGRRRVLLDSLAFTPALAQGAGDAARRAIIEHMATTLPQLERVAVLVQDDQRRGFVRGAAQARHFEAAEFTDIVAAEAWLQGDAPPPHP</sequence>
<evidence type="ECO:0008006" key="3">
    <source>
        <dbReference type="Google" id="ProtNLM"/>
    </source>
</evidence>
<organism evidence="1 2">
    <name type="scientific">Ramlibacter aquaticus</name>
    <dbReference type="NCBI Taxonomy" id="2780094"/>
    <lineage>
        <taxon>Bacteria</taxon>
        <taxon>Pseudomonadati</taxon>
        <taxon>Pseudomonadota</taxon>
        <taxon>Betaproteobacteria</taxon>
        <taxon>Burkholderiales</taxon>
        <taxon>Comamonadaceae</taxon>
        <taxon>Ramlibacter</taxon>
    </lineage>
</organism>
<accession>A0ABR9SHX0</accession>
<gene>
    <name evidence="1" type="ORF">IM725_13715</name>
</gene>
<evidence type="ECO:0000313" key="1">
    <source>
        <dbReference type="EMBL" id="MBE7941632.1"/>
    </source>
</evidence>
<dbReference type="Proteomes" id="UP000715965">
    <property type="component" value="Unassembled WGS sequence"/>
</dbReference>
<evidence type="ECO:0000313" key="2">
    <source>
        <dbReference type="Proteomes" id="UP000715965"/>
    </source>
</evidence>
<comment type="caution">
    <text evidence="1">The sequence shown here is derived from an EMBL/GenBank/DDBJ whole genome shotgun (WGS) entry which is preliminary data.</text>
</comment>
<keyword evidence="2" id="KW-1185">Reference proteome</keyword>
<protein>
    <recommendedName>
        <fullName evidence="3">STAS/SEC14 domain-containing protein</fullName>
    </recommendedName>
</protein>
<proteinExistence type="predicted"/>